<dbReference type="Proteomes" id="UP001359886">
    <property type="component" value="Unassembled WGS sequence"/>
</dbReference>
<keyword evidence="2" id="KW-0325">Glycoprotein</keyword>
<sequence length="346" mass="40109">MTKTFILGIGAQRTGSTWLHAQLRKNRSINMGLCKEYHVFDVLFTPYLPNYRRGLTEKINRGREAGEQVARELKLRSFLEDPGNYFNYFHDLYERNAQTQAVGDFTPSYSMLDADAFRFIRSGLNERGFRVRVIFMMRDPVERVWSMFHQAAKVRKALESNQKRVATLVTFTNPEASMRTRYDRTIAELEKVFPPDDIFYDFYERFFTPGSYSNLGRFLDMELENPDFATVRNKSLEKSEVPPDLAKQAARHYAQTYRFIRHRFGEQMVDLWPGYRDPPRQSPPAVPGSVAGIRTGRRLHPDTSRSAFCSRGRRPRKFSDSPRRTACALARRNTTPPAGRSFVGLA</sequence>
<feature type="domain" description="Sulfotransferase" evidence="4">
    <location>
        <begin position="9"/>
        <end position="225"/>
    </location>
</feature>
<dbReference type="Gene3D" id="3.40.50.300">
    <property type="entry name" value="P-loop containing nucleotide triphosphate hydrolases"/>
    <property type="match status" value="1"/>
</dbReference>
<gene>
    <name evidence="5" type="ORF">V3330_08985</name>
</gene>
<dbReference type="SUPFAM" id="SSF52540">
    <property type="entry name" value="P-loop containing nucleoside triphosphate hydrolases"/>
    <property type="match status" value="1"/>
</dbReference>
<accession>A0AAW9RCH9</accession>
<evidence type="ECO:0000313" key="5">
    <source>
        <dbReference type="EMBL" id="MEJ8567757.1"/>
    </source>
</evidence>
<evidence type="ECO:0000256" key="1">
    <source>
        <dbReference type="ARBA" id="ARBA00022679"/>
    </source>
</evidence>
<protein>
    <submittedName>
        <fullName evidence="5">Sulfotransferase domain-containing protein</fullName>
    </submittedName>
</protein>
<organism evidence="5 6">
    <name type="scientific">Elongatibacter sediminis</name>
    <dbReference type="NCBI Taxonomy" id="3119006"/>
    <lineage>
        <taxon>Bacteria</taxon>
        <taxon>Pseudomonadati</taxon>
        <taxon>Pseudomonadota</taxon>
        <taxon>Gammaproteobacteria</taxon>
        <taxon>Chromatiales</taxon>
        <taxon>Wenzhouxiangellaceae</taxon>
        <taxon>Elongatibacter</taxon>
    </lineage>
</organism>
<proteinExistence type="predicted"/>
<dbReference type="RefSeq" id="WP_354695081.1">
    <property type="nucleotide sequence ID" value="NZ_JAZHOG010000005.1"/>
</dbReference>
<keyword evidence="6" id="KW-1185">Reference proteome</keyword>
<reference evidence="5 6" key="1">
    <citation type="submission" date="2024-02" db="EMBL/GenBank/DDBJ databases">
        <title>A novel Wenzhouxiangellaceae bacterium, isolated from coastal sediments.</title>
        <authorList>
            <person name="Du Z.-J."/>
            <person name="Ye Y.-Q."/>
            <person name="Zhang X.-Y."/>
        </authorList>
    </citation>
    <scope>NUCLEOTIDE SEQUENCE [LARGE SCALE GENOMIC DNA]</scope>
    <source>
        <strain evidence="5 6">CH-27</strain>
    </source>
</reference>
<evidence type="ECO:0000259" key="4">
    <source>
        <dbReference type="Pfam" id="PF00685"/>
    </source>
</evidence>
<dbReference type="InterPro" id="IPR000863">
    <property type="entry name" value="Sulfotransferase_dom"/>
</dbReference>
<evidence type="ECO:0000256" key="3">
    <source>
        <dbReference type="SAM" id="MobiDB-lite"/>
    </source>
</evidence>
<dbReference type="EMBL" id="JAZHOG010000005">
    <property type="protein sequence ID" value="MEJ8567757.1"/>
    <property type="molecule type" value="Genomic_DNA"/>
</dbReference>
<dbReference type="AlphaFoldDB" id="A0AAW9RCH9"/>
<evidence type="ECO:0000313" key="6">
    <source>
        <dbReference type="Proteomes" id="UP001359886"/>
    </source>
</evidence>
<dbReference type="PANTHER" id="PTHR10605">
    <property type="entry name" value="HEPARAN SULFATE SULFOTRANSFERASE"/>
    <property type="match status" value="1"/>
</dbReference>
<dbReference type="GO" id="GO:0008146">
    <property type="term" value="F:sulfotransferase activity"/>
    <property type="evidence" value="ECO:0007669"/>
    <property type="project" value="InterPro"/>
</dbReference>
<dbReference type="PANTHER" id="PTHR10605:SF56">
    <property type="entry name" value="BIFUNCTIONAL HEPARAN SULFATE N-DEACETYLASE_N-SULFOTRANSFERASE"/>
    <property type="match status" value="1"/>
</dbReference>
<keyword evidence="1" id="KW-0808">Transferase</keyword>
<feature type="region of interest" description="Disordered" evidence="3">
    <location>
        <begin position="277"/>
        <end position="325"/>
    </location>
</feature>
<evidence type="ECO:0000256" key="2">
    <source>
        <dbReference type="ARBA" id="ARBA00023180"/>
    </source>
</evidence>
<dbReference type="InterPro" id="IPR037359">
    <property type="entry name" value="NST/OST"/>
</dbReference>
<dbReference type="InterPro" id="IPR027417">
    <property type="entry name" value="P-loop_NTPase"/>
</dbReference>
<name>A0AAW9RCH9_9GAMM</name>
<comment type="caution">
    <text evidence="5">The sequence shown here is derived from an EMBL/GenBank/DDBJ whole genome shotgun (WGS) entry which is preliminary data.</text>
</comment>
<dbReference type="Pfam" id="PF00685">
    <property type="entry name" value="Sulfotransfer_1"/>
    <property type="match status" value="1"/>
</dbReference>